<evidence type="ECO:0000256" key="7">
    <source>
        <dbReference type="ARBA" id="ARBA00022723"/>
    </source>
</evidence>
<keyword evidence="11" id="KW-0342">GTP-binding</keyword>
<comment type="caution">
    <text evidence="15">The sequence shown here is derived from an EMBL/GenBank/DDBJ whole genome shotgun (WGS) entry which is preliminary data.</text>
</comment>
<name>A0AAU9J7C5_9CILI</name>
<dbReference type="Gene3D" id="2.40.30.10">
    <property type="entry name" value="Translation factors"/>
    <property type="match status" value="2"/>
</dbReference>
<dbReference type="CDD" id="cd03703">
    <property type="entry name" value="aeIF5B_II"/>
    <property type="match status" value="1"/>
</dbReference>
<feature type="compositionally biased region" description="Basic and acidic residues" evidence="13">
    <location>
        <begin position="47"/>
        <end position="94"/>
    </location>
</feature>
<dbReference type="FunFam" id="2.40.30.10:FF:000013">
    <property type="entry name" value="eukaryotic translation initiation factor 5B"/>
    <property type="match status" value="1"/>
</dbReference>
<comment type="subcellular location">
    <subcellularLocation>
        <location evidence="1">Cytoplasm</location>
    </subcellularLocation>
</comment>
<feature type="compositionally biased region" description="Low complexity" evidence="13">
    <location>
        <begin position="1"/>
        <end position="11"/>
    </location>
</feature>
<dbReference type="InterPro" id="IPR029459">
    <property type="entry name" value="EFTU-type"/>
</dbReference>
<feature type="compositionally biased region" description="Basic and acidic residues" evidence="13">
    <location>
        <begin position="201"/>
        <end position="211"/>
    </location>
</feature>
<evidence type="ECO:0000313" key="16">
    <source>
        <dbReference type="Proteomes" id="UP001162131"/>
    </source>
</evidence>
<feature type="compositionally biased region" description="Acidic residues" evidence="13">
    <location>
        <begin position="153"/>
        <end position="173"/>
    </location>
</feature>
<evidence type="ECO:0000256" key="10">
    <source>
        <dbReference type="ARBA" id="ARBA00022917"/>
    </source>
</evidence>
<accession>A0AAU9J7C5</accession>
<keyword evidence="5" id="KW-0963">Cytoplasm</keyword>
<dbReference type="InterPro" id="IPR005225">
    <property type="entry name" value="Small_GTP-bd"/>
</dbReference>
<dbReference type="SUPFAM" id="SSF50447">
    <property type="entry name" value="Translation proteins"/>
    <property type="match status" value="1"/>
</dbReference>
<organism evidence="15 16">
    <name type="scientific">Blepharisma stoltei</name>
    <dbReference type="NCBI Taxonomy" id="1481888"/>
    <lineage>
        <taxon>Eukaryota</taxon>
        <taxon>Sar</taxon>
        <taxon>Alveolata</taxon>
        <taxon>Ciliophora</taxon>
        <taxon>Postciliodesmatophora</taxon>
        <taxon>Heterotrichea</taxon>
        <taxon>Heterotrichida</taxon>
        <taxon>Blepharismidae</taxon>
        <taxon>Blepharisma</taxon>
    </lineage>
</organism>
<keyword evidence="8" id="KW-0547">Nucleotide-binding</keyword>
<dbReference type="FunFam" id="3.40.50.300:FF:000112">
    <property type="entry name" value="Eukaryotic translation initiation factor 5B"/>
    <property type="match status" value="1"/>
</dbReference>
<gene>
    <name evidence="15" type="ORF">BSTOLATCC_MIC31966</name>
</gene>
<feature type="compositionally biased region" description="Basic and acidic residues" evidence="13">
    <location>
        <begin position="104"/>
        <end position="114"/>
    </location>
</feature>
<evidence type="ECO:0000256" key="3">
    <source>
        <dbReference type="ARBA" id="ARBA00011986"/>
    </source>
</evidence>
<dbReference type="InterPro" id="IPR009000">
    <property type="entry name" value="Transl_B-barrel_sf"/>
</dbReference>
<dbReference type="GO" id="GO:0046872">
    <property type="term" value="F:metal ion binding"/>
    <property type="evidence" value="ECO:0007669"/>
    <property type="project" value="UniProtKB-KW"/>
</dbReference>
<evidence type="ECO:0000256" key="8">
    <source>
        <dbReference type="ARBA" id="ARBA00022741"/>
    </source>
</evidence>
<evidence type="ECO:0000313" key="15">
    <source>
        <dbReference type="EMBL" id="CAG9322851.1"/>
    </source>
</evidence>
<dbReference type="PANTHER" id="PTHR43381">
    <property type="entry name" value="TRANSLATION INITIATION FACTOR IF-2-RELATED"/>
    <property type="match status" value="1"/>
</dbReference>
<dbReference type="InterPro" id="IPR027417">
    <property type="entry name" value="P-loop_NTPase"/>
</dbReference>
<evidence type="ECO:0000256" key="13">
    <source>
        <dbReference type="SAM" id="MobiDB-lite"/>
    </source>
</evidence>
<dbReference type="SUPFAM" id="SSF52540">
    <property type="entry name" value="P-loop containing nucleoside triphosphate hydrolases"/>
    <property type="match status" value="1"/>
</dbReference>
<dbReference type="Pfam" id="PF14578">
    <property type="entry name" value="GTP_EFTU_D4"/>
    <property type="match status" value="1"/>
</dbReference>
<dbReference type="Pfam" id="PF11987">
    <property type="entry name" value="IF-2"/>
    <property type="match status" value="1"/>
</dbReference>
<dbReference type="CDD" id="cd01887">
    <property type="entry name" value="IF2_eIF5B"/>
    <property type="match status" value="1"/>
</dbReference>
<keyword evidence="6" id="KW-0396">Initiation factor</keyword>
<dbReference type="EMBL" id="CAJZBQ010000032">
    <property type="protein sequence ID" value="CAG9322851.1"/>
    <property type="molecule type" value="Genomic_DNA"/>
</dbReference>
<feature type="region of interest" description="Disordered" evidence="13">
    <location>
        <begin position="201"/>
        <end position="230"/>
    </location>
</feature>
<protein>
    <recommendedName>
        <fullName evidence="4">Eukaryotic translation initiation factor 5B</fullName>
        <ecNumber evidence="3">3.6.5.3</ecNumber>
    </recommendedName>
    <alternativeName>
        <fullName evidence="12">Translation initiation factor IF-2</fullName>
    </alternativeName>
</protein>
<evidence type="ECO:0000256" key="4">
    <source>
        <dbReference type="ARBA" id="ARBA00013824"/>
    </source>
</evidence>
<evidence type="ECO:0000256" key="12">
    <source>
        <dbReference type="ARBA" id="ARBA00032478"/>
    </source>
</evidence>
<evidence type="ECO:0000256" key="6">
    <source>
        <dbReference type="ARBA" id="ARBA00022540"/>
    </source>
</evidence>
<dbReference type="InterPro" id="IPR023115">
    <property type="entry name" value="TIF_IF2_dom3"/>
</dbReference>
<dbReference type="EC" id="3.6.5.3" evidence="3"/>
<sequence>MENSKSANKNKPQAKKQGKQPAAKGKKMSAIAKMALQARMDAEEEEALRLKEEEELKQKEIEEEKKRQEEEKKKKEEAERIKKERLEWKKEQKRLGLWKTPQQLEKERRDREASKAFIEQGLVKPTDESQPRGLPSGKRAKKESVEEKKEIEEAPVEEQKEVEEEKEDDIMDDWENMLEENDINLKQDTTKLKPNQLLHEDELEKVEEKAKPPPPPPKVKKEKKPAADEPAQEFKAPVLCILGHVDTGKTKLLDKIRHTNVQTGEAGGITQQIGATNFPDYALRELIAKLPNMKIDIQIPGLLIIDTPGHESFSNLRSRGSSLCNIGILVVDIMHGLEPQTLESLEMLRKRNIPFIVALNKIDRMYGWKPMQDEAFFTTFNQQDENARDEFMRRARETVIAFAEKGLNAALYYENPDPEEYISLVPTSAITGEGIPDLLGLIVDITQTRLNKFIKYSPQLRATVLEVKVIEGLGTTIDVILANGEINEDDTIVVAGFEGPICTNIRALLTPQPLREMRVKGEYQHHKSIRATAGVKISAQGLDHAMSGSQLLVAESEDVIPYLMEEVQKDVAQIFSSINQKGKGVHVQASTVGSLEALLEFLKESKIPVSSINIGPVFKKDVMKAQSQIEKGNKKQYATVLAFDVKVHQEAVEYAETNGVKIFTADIIYHLFDQFTKYVEDVKREEKLASGKGQDAVFPCVLKIVEVFRTSSPIVLGVDVLGGVLKKGTPLCVPDKNNLIIGKVDSIEFDHKPVESRRQGQGSVAIKLKGMTSDQDSLMVGRHFEETNQLASWITRNSIDSLKEYFMDEMTMEDWKLVKVLKETFGVL</sequence>
<dbReference type="SUPFAM" id="SSF52156">
    <property type="entry name" value="Initiation factor IF2/eIF5b, domain 3"/>
    <property type="match status" value="1"/>
</dbReference>
<dbReference type="Gene3D" id="3.40.50.300">
    <property type="entry name" value="P-loop containing nucleotide triphosphate hydrolases"/>
    <property type="match status" value="1"/>
</dbReference>
<keyword evidence="9" id="KW-0378">Hydrolase</keyword>
<feature type="compositionally biased region" description="Basic and acidic residues" evidence="13">
    <location>
        <begin position="142"/>
        <end position="152"/>
    </location>
</feature>
<reference evidence="15" key="1">
    <citation type="submission" date="2021-09" db="EMBL/GenBank/DDBJ databases">
        <authorList>
            <consortium name="AG Swart"/>
            <person name="Singh M."/>
            <person name="Singh A."/>
            <person name="Seah K."/>
            <person name="Emmerich C."/>
        </authorList>
    </citation>
    <scope>NUCLEOTIDE SEQUENCE</scope>
    <source>
        <strain evidence="15">ATCC30299</strain>
    </source>
</reference>
<dbReference type="Proteomes" id="UP001162131">
    <property type="component" value="Unassembled WGS sequence"/>
</dbReference>
<dbReference type="GO" id="GO:0003743">
    <property type="term" value="F:translation initiation factor activity"/>
    <property type="evidence" value="ECO:0007669"/>
    <property type="project" value="UniProtKB-KW"/>
</dbReference>
<proteinExistence type="inferred from homology"/>
<keyword evidence="10" id="KW-0648">Protein biosynthesis</keyword>
<dbReference type="InterPro" id="IPR015760">
    <property type="entry name" value="TIF_IF2"/>
</dbReference>
<keyword evidence="16" id="KW-1185">Reference proteome</keyword>
<dbReference type="NCBIfam" id="TIGR00231">
    <property type="entry name" value="small_GTP"/>
    <property type="match status" value="1"/>
</dbReference>
<dbReference type="FunFam" id="3.40.50.10050:FF:000002">
    <property type="entry name" value="Eukaryotic translation initiation factor 5B"/>
    <property type="match status" value="1"/>
</dbReference>
<dbReference type="Pfam" id="PF00009">
    <property type="entry name" value="GTP_EFTU"/>
    <property type="match status" value="1"/>
</dbReference>
<keyword evidence="7" id="KW-0479">Metal-binding</keyword>
<dbReference type="GO" id="GO:0003924">
    <property type="term" value="F:GTPase activity"/>
    <property type="evidence" value="ECO:0007669"/>
    <property type="project" value="InterPro"/>
</dbReference>
<evidence type="ECO:0000256" key="9">
    <source>
        <dbReference type="ARBA" id="ARBA00022801"/>
    </source>
</evidence>
<evidence type="ECO:0000256" key="1">
    <source>
        <dbReference type="ARBA" id="ARBA00004496"/>
    </source>
</evidence>
<feature type="region of interest" description="Disordered" evidence="13">
    <location>
        <begin position="1"/>
        <end position="173"/>
    </location>
</feature>
<dbReference type="NCBIfam" id="NF003078">
    <property type="entry name" value="PRK04004.1"/>
    <property type="match status" value="1"/>
</dbReference>
<evidence type="ECO:0000259" key="14">
    <source>
        <dbReference type="PROSITE" id="PS51722"/>
    </source>
</evidence>
<dbReference type="Gene3D" id="3.40.50.10050">
    <property type="entry name" value="Translation initiation factor IF- 2, domain 3"/>
    <property type="match status" value="1"/>
</dbReference>
<evidence type="ECO:0000256" key="11">
    <source>
        <dbReference type="ARBA" id="ARBA00023134"/>
    </source>
</evidence>
<dbReference type="AlphaFoldDB" id="A0AAU9J7C5"/>
<dbReference type="GO" id="GO:0005739">
    <property type="term" value="C:mitochondrion"/>
    <property type="evidence" value="ECO:0007669"/>
    <property type="project" value="TreeGrafter"/>
</dbReference>
<feature type="domain" description="Tr-type G" evidence="14">
    <location>
        <begin position="234"/>
        <end position="451"/>
    </location>
</feature>
<dbReference type="PROSITE" id="PS51722">
    <property type="entry name" value="G_TR_2"/>
    <property type="match status" value="1"/>
</dbReference>
<dbReference type="GO" id="GO:0005525">
    <property type="term" value="F:GTP binding"/>
    <property type="evidence" value="ECO:0007669"/>
    <property type="project" value="UniProtKB-KW"/>
</dbReference>
<comment type="similarity">
    <text evidence="2">Belongs to the TRAFAC class translation factor GTPase superfamily. Classic translation factor GTPase family. IF-2 subfamily.</text>
</comment>
<dbReference type="InterPro" id="IPR036925">
    <property type="entry name" value="TIF_IF2_dom3_sf"/>
</dbReference>
<dbReference type="InterPro" id="IPR000795">
    <property type="entry name" value="T_Tr_GTP-bd_dom"/>
</dbReference>
<dbReference type="PANTHER" id="PTHR43381:SF4">
    <property type="entry name" value="EUKARYOTIC TRANSLATION INITIATION FACTOR 5B"/>
    <property type="match status" value="1"/>
</dbReference>
<dbReference type="PRINTS" id="PR00315">
    <property type="entry name" value="ELONGATNFCT"/>
</dbReference>
<evidence type="ECO:0000256" key="2">
    <source>
        <dbReference type="ARBA" id="ARBA00007733"/>
    </source>
</evidence>
<evidence type="ECO:0000256" key="5">
    <source>
        <dbReference type="ARBA" id="ARBA00022490"/>
    </source>
</evidence>